<sequence length="72" mass="8239">MDSNAATSPNSGVQLRKTTRAKPLNQFWPTETQTSLIHKTLDKENEEKEERKSQHGLRKLKKEGYGGIETRN</sequence>
<organism evidence="2 3">
    <name type="scientific">Corchorus olitorius</name>
    <dbReference type="NCBI Taxonomy" id="93759"/>
    <lineage>
        <taxon>Eukaryota</taxon>
        <taxon>Viridiplantae</taxon>
        <taxon>Streptophyta</taxon>
        <taxon>Embryophyta</taxon>
        <taxon>Tracheophyta</taxon>
        <taxon>Spermatophyta</taxon>
        <taxon>Magnoliopsida</taxon>
        <taxon>eudicotyledons</taxon>
        <taxon>Gunneridae</taxon>
        <taxon>Pentapetalae</taxon>
        <taxon>rosids</taxon>
        <taxon>malvids</taxon>
        <taxon>Malvales</taxon>
        <taxon>Malvaceae</taxon>
        <taxon>Grewioideae</taxon>
        <taxon>Apeibeae</taxon>
        <taxon>Corchorus</taxon>
    </lineage>
</organism>
<accession>A0A1R3G090</accession>
<dbReference type="AlphaFoldDB" id="A0A1R3G090"/>
<gene>
    <name evidence="2" type="ORF">COLO4_37641</name>
</gene>
<name>A0A1R3G090_9ROSI</name>
<evidence type="ECO:0000313" key="3">
    <source>
        <dbReference type="Proteomes" id="UP000187203"/>
    </source>
</evidence>
<dbReference type="GO" id="GO:0008483">
    <property type="term" value="F:transaminase activity"/>
    <property type="evidence" value="ECO:0007669"/>
    <property type="project" value="UniProtKB-KW"/>
</dbReference>
<keyword evidence="3" id="KW-1185">Reference proteome</keyword>
<proteinExistence type="predicted"/>
<evidence type="ECO:0000313" key="2">
    <source>
        <dbReference type="EMBL" id="OMO51509.1"/>
    </source>
</evidence>
<feature type="compositionally biased region" description="Polar residues" evidence="1">
    <location>
        <begin position="27"/>
        <end position="37"/>
    </location>
</feature>
<keyword evidence="2" id="KW-0808">Transferase</keyword>
<keyword evidence="2" id="KW-0032">Aminotransferase</keyword>
<feature type="compositionally biased region" description="Polar residues" evidence="1">
    <location>
        <begin position="1"/>
        <end position="13"/>
    </location>
</feature>
<evidence type="ECO:0000256" key="1">
    <source>
        <dbReference type="SAM" id="MobiDB-lite"/>
    </source>
</evidence>
<dbReference type="EMBL" id="AWUE01024137">
    <property type="protein sequence ID" value="OMO51509.1"/>
    <property type="molecule type" value="Genomic_DNA"/>
</dbReference>
<protein>
    <submittedName>
        <fullName evidence="2">Aminotransferase/sphingosine-1-phosphatase</fullName>
    </submittedName>
</protein>
<comment type="caution">
    <text evidence="2">The sequence shown here is derived from an EMBL/GenBank/DDBJ whole genome shotgun (WGS) entry which is preliminary data.</text>
</comment>
<reference evidence="3" key="1">
    <citation type="submission" date="2013-09" db="EMBL/GenBank/DDBJ databases">
        <title>Corchorus olitorius genome sequencing.</title>
        <authorList>
            <person name="Alam M."/>
            <person name="Haque M.S."/>
            <person name="Islam M.S."/>
            <person name="Emdad E.M."/>
            <person name="Islam M.M."/>
            <person name="Ahmed B."/>
            <person name="Halim A."/>
            <person name="Hossen Q.M.M."/>
            <person name="Hossain M.Z."/>
            <person name="Ahmed R."/>
            <person name="Khan M.M."/>
            <person name="Islam R."/>
            <person name="Rashid M.M."/>
            <person name="Khan S.A."/>
            <person name="Rahman M.S."/>
            <person name="Alam M."/>
            <person name="Yahiya A.S."/>
            <person name="Khan M.S."/>
            <person name="Azam M.S."/>
            <person name="Haque T."/>
            <person name="Lashkar M.Z.H."/>
            <person name="Akhand A.I."/>
            <person name="Morshed G."/>
            <person name="Roy S."/>
            <person name="Uddin K.S."/>
            <person name="Rabeya T."/>
            <person name="Hossain A.S."/>
            <person name="Chowdhury A."/>
            <person name="Snigdha A.R."/>
            <person name="Mortoza M.S."/>
            <person name="Matin S.A."/>
            <person name="Hoque S.M.E."/>
            <person name="Islam M.K."/>
            <person name="Roy D.K."/>
            <person name="Haider R."/>
            <person name="Moosa M.M."/>
            <person name="Elias S.M."/>
            <person name="Hasan A.M."/>
            <person name="Jahan S."/>
            <person name="Shafiuddin M."/>
            <person name="Mahmood N."/>
            <person name="Shommy N.S."/>
        </authorList>
    </citation>
    <scope>NUCLEOTIDE SEQUENCE [LARGE SCALE GENOMIC DNA]</scope>
    <source>
        <strain evidence="3">cv. O-4</strain>
    </source>
</reference>
<feature type="region of interest" description="Disordered" evidence="1">
    <location>
        <begin position="1"/>
        <end position="72"/>
    </location>
</feature>
<feature type="compositionally biased region" description="Basic and acidic residues" evidence="1">
    <location>
        <begin position="39"/>
        <end position="53"/>
    </location>
</feature>
<dbReference type="Proteomes" id="UP000187203">
    <property type="component" value="Unassembled WGS sequence"/>
</dbReference>